<comment type="caution">
    <text evidence="1">The sequence shown here is derived from an EMBL/GenBank/DDBJ whole genome shotgun (WGS) entry which is preliminary data.</text>
</comment>
<reference evidence="1 2" key="1">
    <citation type="submission" date="2013-11" db="EMBL/GenBank/DDBJ databases">
        <title>The Genome Sequence of Phytophthora parasitica P1976.</title>
        <authorList>
            <consortium name="The Broad Institute Genomics Platform"/>
            <person name="Russ C."/>
            <person name="Tyler B."/>
            <person name="Panabieres F."/>
            <person name="Shan W."/>
            <person name="Tripathy S."/>
            <person name="Grunwald N."/>
            <person name="Machado M."/>
            <person name="Johnson C.S."/>
            <person name="Walker B."/>
            <person name="Young S."/>
            <person name="Zeng Q."/>
            <person name="Gargeya S."/>
            <person name="Fitzgerald M."/>
            <person name="Haas B."/>
            <person name="Abouelleil A."/>
            <person name="Allen A.W."/>
            <person name="Alvarado L."/>
            <person name="Arachchi H.M."/>
            <person name="Berlin A.M."/>
            <person name="Chapman S.B."/>
            <person name="Gainer-Dewar J."/>
            <person name="Goldberg J."/>
            <person name="Griggs A."/>
            <person name="Gujja S."/>
            <person name="Hansen M."/>
            <person name="Howarth C."/>
            <person name="Imamovic A."/>
            <person name="Ireland A."/>
            <person name="Larimer J."/>
            <person name="McCowan C."/>
            <person name="Murphy C."/>
            <person name="Pearson M."/>
            <person name="Poon T.W."/>
            <person name="Priest M."/>
            <person name="Roberts A."/>
            <person name="Saif S."/>
            <person name="Shea T."/>
            <person name="Sisk P."/>
            <person name="Sykes S."/>
            <person name="Wortman J."/>
            <person name="Nusbaum C."/>
            <person name="Birren B."/>
        </authorList>
    </citation>
    <scope>NUCLEOTIDE SEQUENCE [LARGE SCALE GENOMIC DNA]</scope>
    <source>
        <strain evidence="1 2">P1976</strain>
    </source>
</reference>
<protein>
    <recommendedName>
        <fullName evidence="3">Ubiquitin-like protease family profile domain-containing protein</fullName>
    </recommendedName>
</protein>
<proteinExistence type="predicted"/>
<sequence length="234" mass="26625">MSRLQTVVPTTSVGKQACCDVFSLMMKYLVTTLTVKRFWNKYWSSLTKKTKRASRTIHLILTTKMMVGLLAAHAQYGTEFLDFRETLWLHSGSIIGGLLALRESYKAVSIVNPRFHDFDHPDQKMRTAKGYRAAVPGIKKQLKSAVGAIVEPMLGIEDRLSYEVVTGRFQKDNSSCGVWCLVVLELLLFGATPQSWSDFWNNFLYDVLDYLSMRYLYKVGALERQISIMAEGDE</sequence>
<evidence type="ECO:0000313" key="1">
    <source>
        <dbReference type="EMBL" id="ETO77839.1"/>
    </source>
</evidence>
<dbReference type="EMBL" id="ANJA01001273">
    <property type="protein sequence ID" value="ETO77839.1"/>
    <property type="molecule type" value="Genomic_DNA"/>
</dbReference>
<dbReference type="OrthoDB" id="112490at2759"/>
<evidence type="ECO:0008006" key="3">
    <source>
        <dbReference type="Google" id="ProtNLM"/>
    </source>
</evidence>
<dbReference type="AlphaFoldDB" id="A0A081AG28"/>
<name>A0A081AG28_PHYNI</name>
<evidence type="ECO:0000313" key="2">
    <source>
        <dbReference type="Proteomes" id="UP000028582"/>
    </source>
</evidence>
<gene>
    <name evidence="1" type="ORF">F444_07037</name>
</gene>
<accession>A0A081AG28</accession>
<organism evidence="1 2">
    <name type="scientific">Phytophthora nicotianae P1976</name>
    <dbReference type="NCBI Taxonomy" id="1317066"/>
    <lineage>
        <taxon>Eukaryota</taxon>
        <taxon>Sar</taxon>
        <taxon>Stramenopiles</taxon>
        <taxon>Oomycota</taxon>
        <taxon>Peronosporomycetes</taxon>
        <taxon>Peronosporales</taxon>
        <taxon>Peronosporaceae</taxon>
        <taxon>Phytophthora</taxon>
    </lineage>
</organism>
<dbReference type="Proteomes" id="UP000028582">
    <property type="component" value="Unassembled WGS sequence"/>
</dbReference>